<reference evidence="3" key="1">
    <citation type="submission" date="2021-01" db="EMBL/GenBank/DDBJ databases">
        <authorList>
            <person name="Corre E."/>
            <person name="Pelletier E."/>
            <person name="Niang G."/>
            <person name="Scheremetjew M."/>
            <person name="Finn R."/>
            <person name="Kale V."/>
            <person name="Holt S."/>
            <person name="Cochrane G."/>
            <person name="Meng A."/>
            <person name="Brown T."/>
            <person name="Cohen L."/>
        </authorList>
    </citation>
    <scope>NUCLEOTIDE SEQUENCE</scope>
    <source>
        <strain evidence="3">OF101</strain>
    </source>
</reference>
<feature type="transmembrane region" description="Helical" evidence="1">
    <location>
        <begin position="39"/>
        <end position="62"/>
    </location>
</feature>
<feature type="chain" id="PRO_5031194310" description="DUF445 domain-containing protein" evidence="2">
    <location>
        <begin position="16"/>
        <end position="447"/>
    </location>
</feature>
<evidence type="ECO:0000256" key="2">
    <source>
        <dbReference type="SAM" id="SignalP"/>
    </source>
</evidence>
<feature type="transmembrane region" description="Helical" evidence="1">
    <location>
        <begin position="419"/>
        <end position="437"/>
    </location>
</feature>
<dbReference type="EMBL" id="HBGE01091612">
    <property type="protein sequence ID" value="CAD9177809.1"/>
    <property type="molecule type" value="Transcribed_RNA"/>
</dbReference>
<accession>A0A7S1RYB2</accession>
<evidence type="ECO:0000313" key="3">
    <source>
        <dbReference type="EMBL" id="CAD9177809.1"/>
    </source>
</evidence>
<dbReference type="PANTHER" id="PTHR35791">
    <property type="entry name" value="UPF0754 MEMBRANE PROTEIN YHEB"/>
    <property type="match status" value="1"/>
</dbReference>
<keyword evidence="1" id="KW-0812">Transmembrane</keyword>
<dbReference type="AlphaFoldDB" id="A0A7S1RYB2"/>
<gene>
    <name evidence="3" type="ORF">ACAT0790_LOCUS54578</name>
</gene>
<dbReference type="PANTHER" id="PTHR35791:SF1">
    <property type="entry name" value="UPF0754 MEMBRANE PROTEIN YHEB"/>
    <property type="match status" value="1"/>
</dbReference>
<evidence type="ECO:0000256" key="1">
    <source>
        <dbReference type="SAM" id="Phobius"/>
    </source>
</evidence>
<keyword evidence="1" id="KW-0472">Membrane</keyword>
<protein>
    <recommendedName>
        <fullName evidence="4">DUF445 domain-containing protein</fullName>
    </recommendedName>
</protein>
<feature type="transmembrane region" description="Helical" evidence="1">
    <location>
        <begin position="247"/>
        <end position="268"/>
    </location>
</feature>
<keyword evidence="2" id="KW-0732">Signal</keyword>
<feature type="transmembrane region" description="Helical" evidence="1">
    <location>
        <begin position="224"/>
        <end position="241"/>
    </location>
</feature>
<proteinExistence type="predicted"/>
<sequence>MTFVILLTVLLSAFADSWLLGDEGPQGPSIGSTLKYGTIPVIAAIIGYGTNVIALQMMFYPLEFMGCFPDLKIGCGLDLPLCGWQGVIPMKAVEMATISVELMTKKLIRVEEIFARLDPQRVSEEVGDTLPDVVSSVINDAGRRHCPKLWEHLPGRVRKQLEDGVAAESRPMMARFIDDLQKNISSVFDLKACVVEVMVSDRRILNDTFLLCGAQEFEFIRVSGFYLGFSFGLIQMIIWMFVKQWWILPVCGVFVGYLTNVVALKVIFLPIEPCRPFNLFTVQGLFLQRQPEVSALYAKQCAERILSAEVLMHSLVTGPSSDKMFELVDKHVTACMEDQAGYYKPLFLMSIGSETWVDFRSGVCSEFRKRLPFLLTKIQKYTQETLQIEDTLRERLQKLPFRDFERLLHAVFEQDEIKLILVGAILGAIVGFLQALVQTPEQLGLGS</sequence>
<keyword evidence="1" id="KW-1133">Transmembrane helix</keyword>
<organism evidence="3">
    <name type="scientific">Alexandrium catenella</name>
    <name type="common">Red tide dinoflagellate</name>
    <name type="synonym">Gonyaulax catenella</name>
    <dbReference type="NCBI Taxonomy" id="2925"/>
    <lineage>
        <taxon>Eukaryota</taxon>
        <taxon>Sar</taxon>
        <taxon>Alveolata</taxon>
        <taxon>Dinophyceae</taxon>
        <taxon>Gonyaulacales</taxon>
        <taxon>Pyrocystaceae</taxon>
        <taxon>Alexandrium</taxon>
    </lineage>
</organism>
<name>A0A7S1RYB2_ALECA</name>
<evidence type="ECO:0008006" key="4">
    <source>
        <dbReference type="Google" id="ProtNLM"/>
    </source>
</evidence>
<feature type="signal peptide" evidence="2">
    <location>
        <begin position="1"/>
        <end position="15"/>
    </location>
</feature>